<feature type="signal peptide" evidence="1">
    <location>
        <begin position="1"/>
        <end position="22"/>
    </location>
</feature>
<keyword evidence="1" id="KW-0732">Signal</keyword>
<dbReference type="RefSeq" id="WP_188160039.1">
    <property type="nucleotide sequence ID" value="NZ_BMGH01000001.1"/>
</dbReference>
<dbReference type="PANTHER" id="PTHR33361">
    <property type="entry name" value="GLR0591 PROTEIN"/>
    <property type="match status" value="1"/>
</dbReference>
<dbReference type="AlphaFoldDB" id="A0A8J2V427"/>
<dbReference type="Pfam" id="PF05960">
    <property type="entry name" value="DUF885"/>
    <property type="match status" value="1"/>
</dbReference>
<evidence type="ECO:0000256" key="1">
    <source>
        <dbReference type="SAM" id="SignalP"/>
    </source>
</evidence>
<protein>
    <recommendedName>
        <fullName evidence="4">DUF885 domain-containing protein</fullName>
    </recommendedName>
</protein>
<dbReference type="InterPro" id="IPR010281">
    <property type="entry name" value="DUF885"/>
</dbReference>
<evidence type="ECO:0000313" key="2">
    <source>
        <dbReference type="EMBL" id="GGD01761.1"/>
    </source>
</evidence>
<dbReference type="PROSITE" id="PS51257">
    <property type="entry name" value="PROKAR_LIPOPROTEIN"/>
    <property type="match status" value="1"/>
</dbReference>
<gene>
    <name evidence="2" type="ORF">GCM10011342_08520</name>
</gene>
<organism evidence="2 3">
    <name type="scientific">Aquisalinus flavus</name>
    <dbReference type="NCBI Taxonomy" id="1526572"/>
    <lineage>
        <taxon>Bacteria</taxon>
        <taxon>Pseudomonadati</taxon>
        <taxon>Pseudomonadota</taxon>
        <taxon>Alphaproteobacteria</taxon>
        <taxon>Parvularculales</taxon>
        <taxon>Parvularculaceae</taxon>
        <taxon>Aquisalinus</taxon>
    </lineage>
</organism>
<evidence type="ECO:0000313" key="3">
    <source>
        <dbReference type="Proteomes" id="UP000613582"/>
    </source>
</evidence>
<reference evidence="2" key="2">
    <citation type="submission" date="2020-09" db="EMBL/GenBank/DDBJ databases">
        <authorList>
            <person name="Sun Q."/>
            <person name="Zhou Y."/>
        </authorList>
    </citation>
    <scope>NUCLEOTIDE SEQUENCE</scope>
    <source>
        <strain evidence="2">CGMCC 1.12921</strain>
    </source>
</reference>
<dbReference type="EMBL" id="BMGH01000001">
    <property type="protein sequence ID" value="GGD01761.1"/>
    <property type="molecule type" value="Genomic_DNA"/>
</dbReference>
<sequence>MKKHFLAGAALILLAACSQPTAKEQPAQGAGAAGQQMSGENQDTNLVLFLDAAWEEQLALSPESQTYYGRKTMMDQWDERTPAAANRRRALLERQMLALTSQFQRDALSEEGKLNYDLFLYDLQQELALDDFRKHRFPLSQFRGIHSSIPVFLANYHKVETVEDAQNYILRVSNIDTVLDEAASQIEAGGKNGYTLPEFSYPLIAEAARNVITGAPFDNGDDSPILAAFKSKLASTNIGDDVKTQLLEDLLGTLPEVEAAYSDFIARVEAVGETVEGNFGVGGPNGSKNGDAYYAVLLENYTTTDMTADQIHELGLSEVARIHEEMHAIMTEVGFDGSLQDFFSYMRTSEEFYLPNTDEGREAYLELARGYTDNIRPRLPDLFVTLPKAPVEVRRVEPFRERAAGKAFYNQPAPDGSRPGIFYANLADMGQMPTYQLEALVYHEAIPGHHMQRAIQIEMEGLPKFRQFGGFTAYTEGWGLYSEYLGKDLGFYEDPYSDFGRLAMELWRAARLVVDTGLHSKGWEMQQAIDYLIANTPNPEGDCVKAIERYIVLPGQATAYKIGMNKLLDLRARAQDALGDDFDIAEFHDRILTAGPVPLEILERRVDEWIMSEKL</sequence>
<name>A0A8J2V427_9PROT</name>
<reference evidence="2" key="1">
    <citation type="journal article" date="2014" name="Int. J. Syst. Evol. Microbiol.">
        <title>Complete genome sequence of Corynebacterium casei LMG S-19264T (=DSM 44701T), isolated from a smear-ripened cheese.</title>
        <authorList>
            <consortium name="US DOE Joint Genome Institute (JGI-PGF)"/>
            <person name="Walter F."/>
            <person name="Albersmeier A."/>
            <person name="Kalinowski J."/>
            <person name="Ruckert C."/>
        </authorList>
    </citation>
    <scope>NUCLEOTIDE SEQUENCE</scope>
    <source>
        <strain evidence="2">CGMCC 1.12921</strain>
    </source>
</reference>
<feature type="chain" id="PRO_5035152036" description="DUF885 domain-containing protein" evidence="1">
    <location>
        <begin position="23"/>
        <end position="615"/>
    </location>
</feature>
<dbReference type="Proteomes" id="UP000613582">
    <property type="component" value="Unassembled WGS sequence"/>
</dbReference>
<accession>A0A8J2V427</accession>
<evidence type="ECO:0008006" key="4">
    <source>
        <dbReference type="Google" id="ProtNLM"/>
    </source>
</evidence>
<proteinExistence type="predicted"/>
<comment type="caution">
    <text evidence="2">The sequence shown here is derived from an EMBL/GenBank/DDBJ whole genome shotgun (WGS) entry which is preliminary data.</text>
</comment>
<dbReference type="PANTHER" id="PTHR33361:SF16">
    <property type="entry name" value="DUF885 DOMAIN-CONTAINING PROTEIN"/>
    <property type="match status" value="1"/>
</dbReference>
<keyword evidence="3" id="KW-1185">Reference proteome</keyword>